<evidence type="ECO:0000313" key="2">
    <source>
        <dbReference type="EMBL" id="MBO8430421.1"/>
    </source>
</evidence>
<evidence type="ECO:0000256" key="1">
    <source>
        <dbReference type="SAM" id="MobiDB-lite"/>
    </source>
</evidence>
<evidence type="ECO:0000313" key="3">
    <source>
        <dbReference type="Proteomes" id="UP000823632"/>
    </source>
</evidence>
<sequence>MRISNIYFQTRANMKNNQYDYSSQYSPVLKQGIQQDTFCRSDKIAAPAFTAKQEQISRDPLTKLYKEHLTCICCGRTMIDPKVIEDMRENHVFRCPTKDAIKILEKYENNMHTVEKSVFNLLKEQNNLYPDRSIQQHLIELKKTHEIKLIQKQVGIFKLIDKYAEKIKPELHDEIRTYLLDSFNTIKENGSDFSRIKFIKGLESILQNYPNTANKEKLIRLAGKLPTAYDDIDAFIVKYSKPKYTSENIAIRLLSYSMATIEHIHPQTPDTTGKTEAEAVKGANHLYNYVPECMRCNSFRSNKPMVYQLEDYPEMFINAQKAFDRYIDFAEQGKLSKMYIIKLYKALRQESEGVLDLDYSKLKLTKELRKELEKPFTYPINPGKKDVVIVPKPLPEPKTLPITIREGEVKELNVITQNDEVNSSTQIKEPENSQKEEFEIRMSPIISKKKLKRKIAQANNPQPKEKLISQKNKKTKENKETVRRNGFRR</sequence>
<comment type="caution">
    <text evidence="2">The sequence shown here is derived from an EMBL/GenBank/DDBJ whole genome shotgun (WGS) entry which is preliminary data.</text>
</comment>
<reference evidence="2" key="2">
    <citation type="journal article" date="2021" name="PeerJ">
        <title>Extensive microbial diversity within the chicken gut microbiome revealed by metagenomics and culture.</title>
        <authorList>
            <person name="Gilroy R."/>
            <person name="Ravi A."/>
            <person name="Getino M."/>
            <person name="Pursley I."/>
            <person name="Horton D.L."/>
            <person name="Alikhan N.F."/>
            <person name="Baker D."/>
            <person name="Gharbi K."/>
            <person name="Hall N."/>
            <person name="Watson M."/>
            <person name="Adriaenssens E.M."/>
            <person name="Foster-Nyarko E."/>
            <person name="Jarju S."/>
            <person name="Secka A."/>
            <person name="Antonio M."/>
            <person name="Oren A."/>
            <person name="Chaudhuri R.R."/>
            <person name="La Ragione R."/>
            <person name="Hildebrand F."/>
            <person name="Pallen M.J."/>
        </authorList>
    </citation>
    <scope>NUCLEOTIDE SEQUENCE</scope>
    <source>
        <strain evidence="2">10192</strain>
    </source>
</reference>
<gene>
    <name evidence="2" type="ORF">IAC76_03465</name>
</gene>
<dbReference type="EMBL" id="JADIND010000077">
    <property type="protein sequence ID" value="MBO8430421.1"/>
    <property type="molecule type" value="Genomic_DNA"/>
</dbReference>
<proteinExistence type="predicted"/>
<organism evidence="2 3">
    <name type="scientific">Candidatus Scatousia excrementipullorum</name>
    <dbReference type="NCBI Taxonomy" id="2840936"/>
    <lineage>
        <taxon>Bacteria</taxon>
        <taxon>Candidatus Scatousia</taxon>
    </lineage>
</organism>
<dbReference type="AlphaFoldDB" id="A0A9D9DN52"/>
<name>A0A9D9DN52_9BACT</name>
<feature type="region of interest" description="Disordered" evidence="1">
    <location>
        <begin position="449"/>
        <end position="489"/>
    </location>
</feature>
<dbReference type="Proteomes" id="UP000823632">
    <property type="component" value="Unassembled WGS sequence"/>
</dbReference>
<protein>
    <submittedName>
        <fullName evidence="2">Uncharacterized protein</fullName>
    </submittedName>
</protein>
<reference evidence="2" key="1">
    <citation type="submission" date="2020-10" db="EMBL/GenBank/DDBJ databases">
        <authorList>
            <person name="Gilroy R."/>
        </authorList>
    </citation>
    <scope>NUCLEOTIDE SEQUENCE</scope>
    <source>
        <strain evidence="2">10192</strain>
    </source>
</reference>
<accession>A0A9D9DN52</accession>